<name>A0ABU0LWK9_9HYPH</name>
<dbReference type="RefSeq" id="WP_306891755.1">
    <property type="nucleotide sequence ID" value="NZ_JAUSVR010000022.1"/>
</dbReference>
<proteinExistence type="predicted"/>
<reference evidence="2 3" key="1">
    <citation type="submission" date="2023-07" db="EMBL/GenBank/DDBJ databases">
        <title>Genomic Encyclopedia of Type Strains, Phase IV (KMG-IV): sequencing the most valuable type-strain genomes for metagenomic binning, comparative biology and taxonomic classification.</title>
        <authorList>
            <person name="Goeker M."/>
        </authorList>
    </citation>
    <scope>NUCLEOTIDE SEQUENCE [LARGE SCALE GENOMIC DNA]</scope>
    <source>
        <strain evidence="2 3">DSM 15561</strain>
    </source>
</reference>
<accession>A0ABU0LWK9</accession>
<feature type="region of interest" description="Disordered" evidence="1">
    <location>
        <begin position="231"/>
        <end position="265"/>
    </location>
</feature>
<dbReference type="InterPro" id="IPR031482">
    <property type="entry name" value="CBP_BcsN"/>
</dbReference>
<dbReference type="Pfam" id="PF17038">
    <property type="entry name" value="CBP_BcsN"/>
    <property type="match status" value="1"/>
</dbReference>
<evidence type="ECO:0000256" key="1">
    <source>
        <dbReference type="SAM" id="MobiDB-lite"/>
    </source>
</evidence>
<comment type="caution">
    <text evidence="2">The sequence shown here is derived from an EMBL/GenBank/DDBJ whole genome shotgun (WGS) entry which is preliminary data.</text>
</comment>
<evidence type="ECO:0008006" key="4">
    <source>
        <dbReference type="Google" id="ProtNLM"/>
    </source>
</evidence>
<keyword evidence="3" id="KW-1185">Reference proteome</keyword>
<gene>
    <name evidence="2" type="ORF">QOZ99_004030</name>
</gene>
<dbReference type="EMBL" id="JAUSVR010000022">
    <property type="protein sequence ID" value="MDQ0513112.1"/>
    <property type="molecule type" value="Genomic_DNA"/>
</dbReference>
<sequence>MAWRGSPQVATATVQVPVTEALVLPEPGAAPRVLAVLETDYLNAVQQEIVFETHSRTVGQNAIYAVFFGPVKGRTGSENLRRDDWLNDEVLDEEMLERMPGVAMHVSNYFVQNRYGPFNYAIGNAGNGELCIYGWQRINSQTPMYAFIRSGAVLALRLRMCQIGASEQDLLRLMYRFSINGYFLPQSWQPYGRPVGEPEGLGQVGGPLAYPSGLTGDGTVLDGWLGPDRSQAAPARARPARRYGSSVPPAEPVYSGGEPMGYPQGNLVDPADGYPQVPGPAASGQMAPSSRATVTPGVVQPGAVVTPAPSRAVQSESEASPFSRPPVLPGTTNYAPVATGGAVGDPIRLVPGASAYPVPGQ</sequence>
<organism evidence="2 3">
    <name type="scientific">Ancylobacter amanitiformis</name>
    <dbReference type="NCBI Taxonomy" id="217069"/>
    <lineage>
        <taxon>Bacteria</taxon>
        <taxon>Pseudomonadati</taxon>
        <taxon>Pseudomonadota</taxon>
        <taxon>Alphaproteobacteria</taxon>
        <taxon>Hyphomicrobiales</taxon>
        <taxon>Xanthobacteraceae</taxon>
        <taxon>Ancylobacter</taxon>
    </lineage>
</organism>
<protein>
    <recommendedName>
        <fullName evidence="4">Cellulose biosynthesis protein BcsN</fullName>
    </recommendedName>
</protein>
<evidence type="ECO:0000313" key="3">
    <source>
        <dbReference type="Proteomes" id="UP001235094"/>
    </source>
</evidence>
<evidence type="ECO:0000313" key="2">
    <source>
        <dbReference type="EMBL" id="MDQ0513112.1"/>
    </source>
</evidence>
<dbReference type="Proteomes" id="UP001235094">
    <property type="component" value="Unassembled WGS sequence"/>
</dbReference>